<dbReference type="Proteomes" id="UP000250235">
    <property type="component" value="Unassembled WGS sequence"/>
</dbReference>
<gene>
    <name evidence="2" type="ORF">F511_23946</name>
</gene>
<sequence>MRRTTWPRDTEASSEARYFWKTQRTAGSETCDADGQTHMLDLWEAAFREVLDGSRGPSAITARWYSDTTNRSVTTVMIALDLSGTTHLSVGDNVALSQNINKPHKVTSVHVTTTSSQTYFNNKKYRHDHAHSCLKQLNLYLQLSSSTQQISPGTATSAYTTASSLDTAQQYSRDFLIAQIQGLERAKELSGSSCEKQSSNTVTSRSFTTSTVNDDWIREQQSRDLRCIYRGNTGNQAGPSGSSAGRSPRP</sequence>
<protein>
    <submittedName>
        <fullName evidence="2">Uncharacterized protein</fullName>
    </submittedName>
</protein>
<proteinExistence type="predicted"/>
<evidence type="ECO:0000313" key="3">
    <source>
        <dbReference type="Proteomes" id="UP000250235"/>
    </source>
</evidence>
<reference evidence="2 3" key="1">
    <citation type="journal article" date="2015" name="Proc. Natl. Acad. Sci. U.S.A.">
        <title>The resurrection genome of Boea hygrometrica: A blueprint for survival of dehydration.</title>
        <authorList>
            <person name="Xiao L."/>
            <person name="Yang G."/>
            <person name="Zhang L."/>
            <person name="Yang X."/>
            <person name="Zhao S."/>
            <person name="Ji Z."/>
            <person name="Zhou Q."/>
            <person name="Hu M."/>
            <person name="Wang Y."/>
            <person name="Chen M."/>
            <person name="Xu Y."/>
            <person name="Jin H."/>
            <person name="Xiao X."/>
            <person name="Hu G."/>
            <person name="Bao F."/>
            <person name="Hu Y."/>
            <person name="Wan P."/>
            <person name="Li L."/>
            <person name="Deng X."/>
            <person name="Kuang T."/>
            <person name="Xiang C."/>
            <person name="Zhu J.K."/>
            <person name="Oliver M.J."/>
            <person name="He Y."/>
        </authorList>
    </citation>
    <scope>NUCLEOTIDE SEQUENCE [LARGE SCALE GENOMIC DNA]</scope>
    <source>
        <strain evidence="3">cv. XS01</strain>
    </source>
</reference>
<dbReference type="EMBL" id="KV003979">
    <property type="protein sequence ID" value="KZV35933.1"/>
    <property type="molecule type" value="Genomic_DNA"/>
</dbReference>
<name>A0A2Z7BMU1_9LAMI</name>
<evidence type="ECO:0000256" key="1">
    <source>
        <dbReference type="SAM" id="MobiDB-lite"/>
    </source>
</evidence>
<feature type="region of interest" description="Disordered" evidence="1">
    <location>
        <begin position="228"/>
        <end position="250"/>
    </location>
</feature>
<feature type="compositionally biased region" description="Low complexity" evidence="1">
    <location>
        <begin position="237"/>
        <end position="250"/>
    </location>
</feature>
<dbReference type="AlphaFoldDB" id="A0A2Z7BMU1"/>
<keyword evidence="3" id="KW-1185">Reference proteome</keyword>
<evidence type="ECO:0000313" key="2">
    <source>
        <dbReference type="EMBL" id="KZV35933.1"/>
    </source>
</evidence>
<accession>A0A2Z7BMU1</accession>
<organism evidence="2 3">
    <name type="scientific">Dorcoceras hygrometricum</name>
    <dbReference type="NCBI Taxonomy" id="472368"/>
    <lineage>
        <taxon>Eukaryota</taxon>
        <taxon>Viridiplantae</taxon>
        <taxon>Streptophyta</taxon>
        <taxon>Embryophyta</taxon>
        <taxon>Tracheophyta</taxon>
        <taxon>Spermatophyta</taxon>
        <taxon>Magnoliopsida</taxon>
        <taxon>eudicotyledons</taxon>
        <taxon>Gunneridae</taxon>
        <taxon>Pentapetalae</taxon>
        <taxon>asterids</taxon>
        <taxon>lamiids</taxon>
        <taxon>Lamiales</taxon>
        <taxon>Gesneriaceae</taxon>
        <taxon>Didymocarpoideae</taxon>
        <taxon>Trichosporeae</taxon>
        <taxon>Loxocarpinae</taxon>
        <taxon>Dorcoceras</taxon>
    </lineage>
</organism>